<dbReference type="InterPro" id="IPR036322">
    <property type="entry name" value="WD40_repeat_dom_sf"/>
</dbReference>
<name>A0A6A4J485_APOLU</name>
<dbReference type="InterPro" id="IPR001680">
    <property type="entry name" value="WD40_rpt"/>
</dbReference>
<keyword evidence="3" id="KW-0677">Repeat</keyword>
<evidence type="ECO:0000256" key="1">
    <source>
        <dbReference type="ARBA" id="ARBA00004123"/>
    </source>
</evidence>
<evidence type="ECO:0000256" key="2">
    <source>
        <dbReference type="ARBA" id="ARBA00022574"/>
    </source>
</evidence>
<dbReference type="InterPro" id="IPR006149">
    <property type="entry name" value="EB_dom"/>
</dbReference>
<keyword evidence="7" id="KW-1185">Reference proteome</keyword>
<dbReference type="Proteomes" id="UP000466442">
    <property type="component" value="Unassembled WGS sequence"/>
</dbReference>
<dbReference type="PANTHER" id="PTHR19865">
    <property type="entry name" value="U3 SMALL NUCLEOLAR RNA INTERACTING PROTEIN 2"/>
    <property type="match status" value="1"/>
</dbReference>
<dbReference type="SMART" id="SM00320">
    <property type="entry name" value="WD40"/>
    <property type="match status" value="6"/>
</dbReference>
<dbReference type="OrthoDB" id="504708at2759"/>
<dbReference type="SUPFAM" id="SSF50978">
    <property type="entry name" value="WD40 repeat-like"/>
    <property type="match status" value="1"/>
</dbReference>
<dbReference type="InterPro" id="IPR020472">
    <property type="entry name" value="WD40_PAC1"/>
</dbReference>
<dbReference type="SMART" id="SM00181">
    <property type="entry name" value="EGF"/>
    <property type="match status" value="7"/>
</dbReference>
<dbReference type="Pfam" id="PF23869">
    <property type="entry name" value="Beta-prop_WDR75_1st"/>
    <property type="match status" value="1"/>
</dbReference>
<keyword evidence="2" id="KW-0853">WD repeat</keyword>
<dbReference type="FunFam" id="2.130.10.10:FF:000509">
    <property type="entry name" value="U3 small nucleolar RNA-interacting protein"/>
    <property type="match status" value="1"/>
</dbReference>
<dbReference type="CDD" id="cd00200">
    <property type="entry name" value="WD40"/>
    <property type="match status" value="1"/>
</dbReference>
<dbReference type="PROSITE" id="PS50082">
    <property type="entry name" value="WD_REPEATS_2"/>
    <property type="match status" value="4"/>
</dbReference>
<feature type="region of interest" description="Disordered" evidence="5">
    <location>
        <begin position="16"/>
        <end position="36"/>
    </location>
</feature>
<proteinExistence type="predicted"/>
<sequence length="1093" mass="119899">MSSFFIRSKSDKNVTSKKEATARKLGKRSLKKSKGKVYDSKVKVKKRKTDRPIDDEEITSDEDILDEEGQKVAVVESDEDEHLTPQEKKLQLAKKYLEEIEEEEKKKADGADIDDGIILGRLREDVLRREGKFKKRVADNIITSYEEGDLTVLKCKEHKLAITSLAVSSDDKLFTGSKDASIVKWCLSTMRKVGFIPPKHKDKSNENSHATSILCMAISHDDRYLAVGDEGNLIQIWDPKTLEHVFTFKGHRGAVTGLSFCRLTHHLYSASHDKTVKVWSMPERAYIETLFGHQAPITSLDVLAKDRVVTSGGSDTSARVWKIEEESQLIFNGHKQSIDSIRKLSDVHFVSCGEDGLVCIWGANKKKPMHRIQNAHGVSLCGEANWIVSVACIPNTDVFASGSSDGVVRLWKCDNNYRGATLLGNVPVTGFANAMAFTQDQKRLVIGVGQEHRLGRWSRIKGAKNSILVRNFKMDLWMLNLTRAEGDRICAAPVILDSTIRLFRTVSFYHRGRTDGPTMIRVSIAILIFSASGRSAWASKCQTNGDCQVDGAVCSNGNCACPPDHVANSIYTACLPVAHSYGASCSDNLQCSASLMSGGFCNQGQCDCEPGYHYFLGNCWKTSGLFEKCYTDENCFVDQDFESSVCNDKKICVCKEGYYQREYSSCRLASYKPGDPCGISVDCKFDRATCLQNHTCSIATSNYLAREPVKLDSTLGNVQKVDMVAAEFSKIGDKCKSTSDCPKYSECLASGVCLCLPGYYSLDNVTCNPEIGANCTADSNCIGLNSYCKNGTFCDCTEGHIISVNRRYCDKLSRQLGWSCLRDGWCAYFGPNAHCIEKKCACSNTSHYVADQMYCWTTKKAGETCESDLDCGISKMTCNSGICQCQKGTHPSTSKDVCRPDSHSVGQECVETIDCMFPNSACNTTTGKCICASHYYLSGSSCVSGIGGPCNETNTCSLQSSQCVNKTCACAEHFVSDSFGTACLPQQSTVGAPCQDTNQCNLFDGVCSLGKCSCSLGKHYVEGWKCYEDVKLGGTCARNGECVAPHSSCLKNVCTCDHGYRSDGNLCSGTFGFEPPLSASLLLFMVSVIHSYS</sequence>
<evidence type="ECO:0000256" key="3">
    <source>
        <dbReference type="ARBA" id="ARBA00022737"/>
    </source>
</evidence>
<evidence type="ECO:0000256" key="4">
    <source>
        <dbReference type="ARBA" id="ARBA00023242"/>
    </source>
</evidence>
<dbReference type="GO" id="GO:0034511">
    <property type="term" value="F:U3 snoRNA binding"/>
    <property type="evidence" value="ECO:0007669"/>
    <property type="project" value="InterPro"/>
</dbReference>
<keyword evidence="4" id="KW-0539">Nucleus</keyword>
<evidence type="ECO:0000256" key="5">
    <source>
        <dbReference type="SAM" id="MobiDB-lite"/>
    </source>
</evidence>
<dbReference type="GO" id="GO:0032040">
    <property type="term" value="C:small-subunit processome"/>
    <property type="evidence" value="ECO:0007669"/>
    <property type="project" value="TreeGrafter"/>
</dbReference>
<reference evidence="6" key="1">
    <citation type="journal article" date="2021" name="Mol. Ecol. Resour.">
        <title>Apolygus lucorum genome provides insights into omnivorousness and mesophyll feeding.</title>
        <authorList>
            <person name="Liu Y."/>
            <person name="Liu H."/>
            <person name="Wang H."/>
            <person name="Huang T."/>
            <person name="Liu B."/>
            <person name="Yang B."/>
            <person name="Yin L."/>
            <person name="Li B."/>
            <person name="Zhang Y."/>
            <person name="Zhang S."/>
            <person name="Jiang F."/>
            <person name="Zhang X."/>
            <person name="Ren Y."/>
            <person name="Wang B."/>
            <person name="Wang S."/>
            <person name="Lu Y."/>
            <person name="Wu K."/>
            <person name="Fan W."/>
            <person name="Wang G."/>
        </authorList>
    </citation>
    <scope>NUCLEOTIDE SEQUENCE</scope>
    <source>
        <strain evidence="6">12Hb</strain>
    </source>
</reference>
<dbReference type="PRINTS" id="PR00320">
    <property type="entry name" value="GPROTEINBRPT"/>
</dbReference>
<organism evidence="6 7">
    <name type="scientific">Apolygus lucorum</name>
    <name type="common">Small green plant bug</name>
    <name type="synonym">Lygocoris lucorum</name>
    <dbReference type="NCBI Taxonomy" id="248454"/>
    <lineage>
        <taxon>Eukaryota</taxon>
        <taxon>Metazoa</taxon>
        <taxon>Ecdysozoa</taxon>
        <taxon>Arthropoda</taxon>
        <taxon>Hexapoda</taxon>
        <taxon>Insecta</taxon>
        <taxon>Pterygota</taxon>
        <taxon>Neoptera</taxon>
        <taxon>Paraneoptera</taxon>
        <taxon>Hemiptera</taxon>
        <taxon>Heteroptera</taxon>
        <taxon>Panheteroptera</taxon>
        <taxon>Cimicomorpha</taxon>
        <taxon>Miridae</taxon>
        <taxon>Mirini</taxon>
        <taxon>Apolygus</taxon>
    </lineage>
</organism>
<feature type="compositionally biased region" description="Basic residues" evidence="5">
    <location>
        <begin position="24"/>
        <end position="35"/>
    </location>
</feature>
<comment type="caution">
    <text evidence="6">The sequence shown here is derived from an EMBL/GenBank/DDBJ whole genome shotgun (WGS) entry which is preliminary data.</text>
</comment>
<dbReference type="InterPro" id="IPR000742">
    <property type="entry name" value="EGF"/>
</dbReference>
<dbReference type="Pfam" id="PF00400">
    <property type="entry name" value="WD40"/>
    <property type="match status" value="1"/>
</dbReference>
<dbReference type="Gene3D" id="2.130.10.10">
    <property type="entry name" value="YVTN repeat-like/Quinoprotein amine dehydrogenase"/>
    <property type="match status" value="1"/>
</dbReference>
<gene>
    <name evidence="6" type="ORF">GE061_006198</name>
</gene>
<dbReference type="EMBL" id="WIXP02000014">
    <property type="protein sequence ID" value="KAF6199900.1"/>
    <property type="molecule type" value="Genomic_DNA"/>
</dbReference>
<comment type="subcellular location">
    <subcellularLocation>
        <location evidence="1">Nucleus</location>
    </subcellularLocation>
</comment>
<dbReference type="Pfam" id="PF01683">
    <property type="entry name" value="EB"/>
    <property type="match status" value="3"/>
</dbReference>
<evidence type="ECO:0000313" key="7">
    <source>
        <dbReference type="Proteomes" id="UP000466442"/>
    </source>
</evidence>
<dbReference type="AlphaFoldDB" id="A0A6A4J485"/>
<dbReference type="InterPro" id="IPR015943">
    <property type="entry name" value="WD40/YVTN_repeat-like_dom_sf"/>
</dbReference>
<dbReference type="InterPro" id="IPR039241">
    <property type="entry name" value="Rrp9-like"/>
</dbReference>
<evidence type="ECO:0000313" key="6">
    <source>
        <dbReference type="EMBL" id="KAF6199900.1"/>
    </source>
</evidence>
<dbReference type="PROSITE" id="PS50294">
    <property type="entry name" value="WD_REPEATS_REGION"/>
    <property type="match status" value="3"/>
</dbReference>
<accession>A0A6A4J485</accession>
<dbReference type="PANTHER" id="PTHR19865:SF0">
    <property type="entry name" value="U3 SMALL NUCLEOLAR RNA-INTERACTING PROTEIN 2"/>
    <property type="match status" value="1"/>
</dbReference>
<dbReference type="PROSITE" id="PS01186">
    <property type="entry name" value="EGF_2"/>
    <property type="match status" value="1"/>
</dbReference>
<protein>
    <submittedName>
        <fullName evidence="6">Uncharacterized protein</fullName>
    </submittedName>
</protein>